<accession>A0A0C2MCY4</accession>
<proteinExistence type="inferred from homology"/>
<organism evidence="3 4">
    <name type="scientific">Thelohanellus kitauei</name>
    <name type="common">Myxosporean</name>
    <dbReference type="NCBI Taxonomy" id="669202"/>
    <lineage>
        <taxon>Eukaryota</taxon>
        <taxon>Metazoa</taxon>
        <taxon>Cnidaria</taxon>
        <taxon>Myxozoa</taxon>
        <taxon>Myxosporea</taxon>
        <taxon>Bivalvulida</taxon>
        <taxon>Platysporina</taxon>
        <taxon>Myxobolidae</taxon>
        <taxon>Thelohanellus</taxon>
    </lineage>
</organism>
<feature type="region of interest" description="Disordered" evidence="2">
    <location>
        <begin position="100"/>
        <end position="132"/>
    </location>
</feature>
<dbReference type="OrthoDB" id="1045822at2759"/>
<evidence type="ECO:0000256" key="1">
    <source>
        <dbReference type="ARBA" id="ARBA00009024"/>
    </source>
</evidence>
<keyword evidence="4" id="KW-1185">Reference proteome</keyword>
<feature type="compositionally biased region" description="Low complexity" evidence="2">
    <location>
        <begin position="105"/>
        <end position="115"/>
    </location>
</feature>
<dbReference type="PANTHER" id="PTHR15907">
    <property type="entry name" value="DUF614 FAMILY PROTEIN-RELATED"/>
    <property type="match status" value="1"/>
</dbReference>
<comment type="similarity">
    <text evidence="1">Belongs to the cornifelin family.</text>
</comment>
<dbReference type="AlphaFoldDB" id="A0A0C2MCY4"/>
<dbReference type="NCBIfam" id="TIGR01571">
    <property type="entry name" value="A_thal_Cys_rich"/>
    <property type="match status" value="1"/>
</dbReference>
<sequence>MSDLQPFSKGFFDCFSNFGFCVYSYCCTPCAQGSVAKTMGKSSCLWCLFGCCLPFIAVPAQRNQVRTMRKVEGGIIEDIFLGFCCPSCALTQMKYELDHPRSATPQAAPQAESSEPPAPRCEEPQAEEPIER</sequence>
<evidence type="ECO:0000256" key="2">
    <source>
        <dbReference type="SAM" id="MobiDB-lite"/>
    </source>
</evidence>
<evidence type="ECO:0000313" key="4">
    <source>
        <dbReference type="Proteomes" id="UP000031668"/>
    </source>
</evidence>
<dbReference type="Proteomes" id="UP000031668">
    <property type="component" value="Unassembled WGS sequence"/>
</dbReference>
<dbReference type="EMBL" id="JWZT01005098">
    <property type="protein sequence ID" value="KII62154.1"/>
    <property type="molecule type" value="Genomic_DNA"/>
</dbReference>
<dbReference type="OMA" id="PRCEEPQ"/>
<evidence type="ECO:0000313" key="3">
    <source>
        <dbReference type="EMBL" id="KII62154.1"/>
    </source>
</evidence>
<name>A0A0C2MCY4_THEKT</name>
<dbReference type="InterPro" id="IPR006461">
    <property type="entry name" value="PLAC_motif_containing"/>
</dbReference>
<dbReference type="Pfam" id="PF04749">
    <property type="entry name" value="PLAC8"/>
    <property type="match status" value="1"/>
</dbReference>
<gene>
    <name evidence="3" type="ORF">RF11_07072</name>
</gene>
<protein>
    <submittedName>
        <fullName evidence="3">Placenta-specific protein</fullName>
    </submittedName>
</protein>
<comment type="caution">
    <text evidence="3">The sequence shown here is derived from an EMBL/GenBank/DDBJ whole genome shotgun (WGS) entry which is preliminary data.</text>
</comment>
<reference evidence="3 4" key="1">
    <citation type="journal article" date="2014" name="Genome Biol. Evol.">
        <title>The genome of the myxosporean Thelohanellus kitauei shows adaptations to nutrient acquisition within its fish host.</title>
        <authorList>
            <person name="Yang Y."/>
            <person name="Xiong J."/>
            <person name="Zhou Z."/>
            <person name="Huo F."/>
            <person name="Miao W."/>
            <person name="Ran C."/>
            <person name="Liu Y."/>
            <person name="Zhang J."/>
            <person name="Feng J."/>
            <person name="Wang M."/>
            <person name="Wang M."/>
            <person name="Wang L."/>
            <person name="Yao B."/>
        </authorList>
    </citation>
    <scope>NUCLEOTIDE SEQUENCE [LARGE SCALE GENOMIC DNA]</scope>
    <source>
        <strain evidence="3">Wuqing</strain>
    </source>
</reference>